<comment type="caution">
    <text evidence="8">The sequence shown here is derived from an EMBL/GenBank/DDBJ whole genome shotgun (WGS) entry which is preliminary data.</text>
</comment>
<dbReference type="AlphaFoldDB" id="A0A8T2JBL3"/>
<feature type="domain" description="ARMET C-terminal" evidence="6">
    <location>
        <begin position="160"/>
        <end position="202"/>
    </location>
</feature>
<evidence type="ECO:0008006" key="10">
    <source>
        <dbReference type="Google" id="ProtNLM"/>
    </source>
</evidence>
<sequence length="211" mass="24193">MCGRATTPDTSEWVFRSEVVRRCAGQINERPLTKRIHTDDSRRNGRSTRVAVRAVARCAHRALCTKYLDNFYHSLLERNAAFTPAAIEREFIEVCKESTGKENRLCYYLGATSDAATKILSEVTRPMSAHVPAYKICEKLRRIDMQICELKYETNLDLETTDLSKMKVADLKKILYNWGETCRGCIEKTDFVELIKQLAPKHTIKSQNPDL</sequence>
<evidence type="ECO:0000256" key="3">
    <source>
        <dbReference type="ARBA" id="ARBA00022525"/>
    </source>
</evidence>
<dbReference type="FunFam" id="1.10.225.10:FF:000003">
    <property type="entry name" value="Mesencephalic astrocyte-derived neurotrophic factor"/>
    <property type="match status" value="1"/>
</dbReference>
<dbReference type="SUPFAM" id="SSF68906">
    <property type="entry name" value="SAP domain"/>
    <property type="match status" value="1"/>
</dbReference>
<dbReference type="InterPro" id="IPR019345">
    <property type="entry name" value="ARMET_C"/>
</dbReference>
<comment type="similarity">
    <text evidence="2">Belongs to the ARMET family.</text>
</comment>
<dbReference type="InterPro" id="IPR045332">
    <property type="entry name" value="ARMET_N"/>
</dbReference>
<keyword evidence="4" id="KW-0732">Signal</keyword>
<keyword evidence="5" id="KW-1015">Disulfide bond</keyword>
<dbReference type="InterPro" id="IPR036361">
    <property type="entry name" value="SAP_dom_sf"/>
</dbReference>
<gene>
    <name evidence="8" type="ORF">GDO86_005971</name>
</gene>
<evidence type="ECO:0000259" key="7">
    <source>
        <dbReference type="Pfam" id="PF20145"/>
    </source>
</evidence>
<dbReference type="GO" id="GO:0071542">
    <property type="term" value="P:dopaminergic neuron differentiation"/>
    <property type="evidence" value="ECO:0007669"/>
    <property type="project" value="TreeGrafter"/>
</dbReference>
<dbReference type="Gene3D" id="1.10.225.10">
    <property type="entry name" value="Saposin-like"/>
    <property type="match status" value="1"/>
</dbReference>
<reference evidence="8" key="1">
    <citation type="thesis" date="2020" institute="ProQuest LLC" country="789 East Eisenhower Parkway, Ann Arbor, MI, USA">
        <title>Comparative Genomics and Chromosome Evolution.</title>
        <authorList>
            <person name="Mudd A.B."/>
        </authorList>
    </citation>
    <scope>NUCLEOTIDE SEQUENCE</scope>
    <source>
        <strain evidence="8">Female2</strain>
        <tissue evidence="8">Blood</tissue>
    </source>
</reference>
<comment type="subcellular location">
    <subcellularLocation>
        <location evidence="1">Secreted</location>
    </subcellularLocation>
</comment>
<dbReference type="GO" id="GO:0031175">
    <property type="term" value="P:neuron projection development"/>
    <property type="evidence" value="ECO:0007669"/>
    <property type="project" value="TreeGrafter"/>
</dbReference>
<evidence type="ECO:0000313" key="9">
    <source>
        <dbReference type="Proteomes" id="UP000812440"/>
    </source>
</evidence>
<evidence type="ECO:0000313" key="8">
    <source>
        <dbReference type="EMBL" id="KAG8440001.1"/>
    </source>
</evidence>
<evidence type="ECO:0000256" key="2">
    <source>
        <dbReference type="ARBA" id="ARBA00005617"/>
    </source>
</evidence>
<evidence type="ECO:0000256" key="5">
    <source>
        <dbReference type="ARBA" id="ARBA00023157"/>
    </source>
</evidence>
<evidence type="ECO:0000256" key="1">
    <source>
        <dbReference type="ARBA" id="ARBA00004613"/>
    </source>
</evidence>
<dbReference type="Pfam" id="PF10208">
    <property type="entry name" value="ARMET_C"/>
    <property type="match status" value="1"/>
</dbReference>
<dbReference type="Pfam" id="PF20145">
    <property type="entry name" value="ARMET_N"/>
    <property type="match status" value="1"/>
</dbReference>
<evidence type="ECO:0000259" key="6">
    <source>
        <dbReference type="Pfam" id="PF10208"/>
    </source>
</evidence>
<dbReference type="InterPro" id="IPR045333">
    <property type="entry name" value="ARMET-like"/>
</dbReference>
<dbReference type="Proteomes" id="UP000812440">
    <property type="component" value="Chromosome 3"/>
</dbReference>
<dbReference type="PANTHER" id="PTHR12990:SF9">
    <property type="entry name" value="CEREBRAL DOPAMINE NEUROTROPHIC FACTOR"/>
    <property type="match status" value="1"/>
</dbReference>
<feature type="domain" description="ARMET N-terminal" evidence="7">
    <location>
        <begin position="63"/>
        <end position="155"/>
    </location>
</feature>
<evidence type="ECO:0000256" key="4">
    <source>
        <dbReference type="ARBA" id="ARBA00022729"/>
    </source>
</evidence>
<keyword evidence="9" id="KW-1185">Reference proteome</keyword>
<dbReference type="GO" id="GO:0005615">
    <property type="term" value="C:extracellular space"/>
    <property type="evidence" value="ECO:0007669"/>
    <property type="project" value="TreeGrafter"/>
</dbReference>
<dbReference type="OrthoDB" id="5597848at2759"/>
<proteinExistence type="inferred from homology"/>
<dbReference type="PANTHER" id="PTHR12990">
    <property type="entry name" value="ARMET-LIKE PROTEIN"/>
    <property type="match status" value="1"/>
</dbReference>
<dbReference type="Gene3D" id="1.10.720.30">
    <property type="entry name" value="SAP domain"/>
    <property type="match status" value="1"/>
</dbReference>
<protein>
    <recommendedName>
        <fullName evidence="10">Cerebral dopamine neurotrophic factor</fullName>
    </recommendedName>
</protein>
<keyword evidence="3" id="KW-0964">Secreted</keyword>
<dbReference type="EMBL" id="JAACNH010000006">
    <property type="protein sequence ID" value="KAG8440001.1"/>
    <property type="molecule type" value="Genomic_DNA"/>
</dbReference>
<organism evidence="8 9">
    <name type="scientific">Hymenochirus boettgeri</name>
    <name type="common">Congo dwarf clawed frog</name>
    <dbReference type="NCBI Taxonomy" id="247094"/>
    <lineage>
        <taxon>Eukaryota</taxon>
        <taxon>Metazoa</taxon>
        <taxon>Chordata</taxon>
        <taxon>Craniata</taxon>
        <taxon>Vertebrata</taxon>
        <taxon>Euteleostomi</taxon>
        <taxon>Amphibia</taxon>
        <taxon>Batrachia</taxon>
        <taxon>Anura</taxon>
        <taxon>Pipoidea</taxon>
        <taxon>Pipidae</taxon>
        <taxon>Pipinae</taxon>
        <taxon>Hymenochirus</taxon>
    </lineage>
</organism>
<dbReference type="GO" id="GO:0005783">
    <property type="term" value="C:endoplasmic reticulum"/>
    <property type="evidence" value="ECO:0007669"/>
    <property type="project" value="TreeGrafter"/>
</dbReference>
<accession>A0A8T2JBL3</accession>
<name>A0A8T2JBL3_9PIPI</name>